<keyword evidence="1" id="KW-0812">Transmembrane</keyword>
<dbReference type="RefSeq" id="XP_004183258.1">
    <property type="nucleotide sequence ID" value="XM_004183210.1"/>
</dbReference>
<keyword evidence="1" id="KW-1133">Transmembrane helix</keyword>
<organism evidence="2 3">
    <name type="scientific">Entamoeba invadens IP1</name>
    <dbReference type="NCBI Taxonomy" id="370355"/>
    <lineage>
        <taxon>Eukaryota</taxon>
        <taxon>Amoebozoa</taxon>
        <taxon>Evosea</taxon>
        <taxon>Archamoebae</taxon>
        <taxon>Mastigamoebida</taxon>
        <taxon>Entamoebidae</taxon>
        <taxon>Entamoeba</taxon>
    </lineage>
</organism>
<dbReference type="OrthoDB" id="10294556at2759"/>
<dbReference type="EMBL" id="KB207208">
    <property type="protein sequence ID" value="ELP83912.1"/>
    <property type="molecule type" value="Genomic_DNA"/>
</dbReference>
<dbReference type="KEGG" id="eiv:EIN_311730"/>
<dbReference type="AlphaFoldDB" id="A0A0A1TX32"/>
<evidence type="ECO:0000313" key="3">
    <source>
        <dbReference type="Proteomes" id="UP000014680"/>
    </source>
</evidence>
<dbReference type="VEuPathDB" id="AmoebaDB:EIN_311730"/>
<reference evidence="2 3" key="1">
    <citation type="submission" date="2012-10" db="EMBL/GenBank/DDBJ databases">
        <authorList>
            <person name="Zafar N."/>
            <person name="Inman J."/>
            <person name="Hall N."/>
            <person name="Lorenzi H."/>
            <person name="Caler E."/>
        </authorList>
    </citation>
    <scope>NUCLEOTIDE SEQUENCE [LARGE SCALE GENOMIC DNA]</scope>
    <source>
        <strain evidence="2 3">IP1</strain>
    </source>
</reference>
<keyword evidence="3" id="KW-1185">Reference proteome</keyword>
<name>A0A0A1TX32_ENTIV</name>
<feature type="transmembrane region" description="Helical" evidence="1">
    <location>
        <begin position="6"/>
        <end position="24"/>
    </location>
</feature>
<evidence type="ECO:0000256" key="1">
    <source>
        <dbReference type="SAM" id="Phobius"/>
    </source>
</evidence>
<dbReference type="OMA" id="WNNTWID"/>
<protein>
    <submittedName>
        <fullName evidence="2">Uncharacterized protein</fullName>
    </submittedName>
</protein>
<evidence type="ECO:0000313" key="2">
    <source>
        <dbReference type="EMBL" id="ELP83912.1"/>
    </source>
</evidence>
<dbReference type="GeneID" id="14882905"/>
<proteinExistence type="predicted"/>
<keyword evidence="1" id="KW-0472">Membrane</keyword>
<gene>
    <name evidence="2" type="ORF">EIN_311730</name>
</gene>
<feature type="transmembrane region" description="Helical" evidence="1">
    <location>
        <begin position="163"/>
        <end position="182"/>
    </location>
</feature>
<dbReference type="Proteomes" id="UP000014680">
    <property type="component" value="Unassembled WGS sequence"/>
</dbReference>
<sequence>MTFFQIYLFVLIGICAGSIPLNILEGDWTVSGMSVLKETGTLIHRYDTTHTTAKTTESHMTMYNKEKNATFSLYSINSTSFLFEAQTKQEDSLLFNYPFIFSVFPYSNLFFSSFQGWNNTWIDLVLTNHATTLTISAYTNNSITLIVAVKEIKDERSFLKRNYLLFLVGMYLLLFILPNYLLTSLKK</sequence>
<accession>A0A0A1TX32</accession>